<accession>A0A0U4IUV7</accession>
<dbReference type="RefSeq" id="YP_009602629.1">
    <property type="nucleotide sequence ID" value="NC_041941.1"/>
</dbReference>
<evidence type="ECO:0000256" key="1">
    <source>
        <dbReference type="SAM" id="MobiDB-lite"/>
    </source>
</evidence>
<feature type="region of interest" description="Disordered" evidence="1">
    <location>
        <begin position="42"/>
        <end position="95"/>
    </location>
</feature>
<protein>
    <recommendedName>
        <fullName evidence="4">Phage protein</fullName>
    </recommendedName>
</protein>
<dbReference type="Proteomes" id="UP000223591">
    <property type="component" value="Segment"/>
</dbReference>
<reference evidence="2 3" key="1">
    <citation type="submission" date="2015-11" db="EMBL/GenBank/DDBJ databases">
        <authorList>
            <person name="Chudoff D."/>
            <person name="Terry K."/>
            <person name="Dunbar D."/>
            <person name="Schaff J.E."/>
            <person name="Dashiell C.L."/>
            <person name="Macialek J.A."/>
            <person name="Bradley K.W."/>
            <person name="Asai D.J."/>
            <person name="Guerrero C.A."/>
            <person name="Bowman C.A."/>
            <person name="Russell D.A."/>
            <person name="Pope W.H."/>
            <person name="Hatfull G.F."/>
        </authorList>
    </citation>
    <scope>NUCLEOTIDE SEQUENCE [LARGE SCALE GENOMIC DNA]</scope>
</reference>
<name>A0A0U4IUV7_9CAUD</name>
<dbReference type="GeneID" id="40078492"/>
<evidence type="ECO:0000313" key="2">
    <source>
        <dbReference type="EMBL" id="ALY09159.1"/>
    </source>
</evidence>
<feature type="compositionally biased region" description="Polar residues" evidence="1">
    <location>
        <begin position="85"/>
        <end position="95"/>
    </location>
</feature>
<sequence length="95" mass="10196">MAEEVKVVLNDAGIRSLLNSAEVQAHLLQAAERMADAAEGRANAANTFEDEPARYEASVRPGKTRARASVITANKEARISEATDRSLTSSIDALR</sequence>
<proteinExistence type="predicted"/>
<evidence type="ECO:0008006" key="4">
    <source>
        <dbReference type="Google" id="ProtNLM"/>
    </source>
</evidence>
<keyword evidence="3" id="KW-1185">Reference proteome</keyword>
<gene>
    <name evidence="2" type="primary">9</name>
    <name evidence="2" type="ORF">HUNTERDALLE_9</name>
</gene>
<feature type="compositionally biased region" description="Basic and acidic residues" evidence="1">
    <location>
        <begin position="75"/>
        <end position="84"/>
    </location>
</feature>
<evidence type="ECO:0000313" key="3">
    <source>
        <dbReference type="Proteomes" id="UP000223591"/>
    </source>
</evidence>
<dbReference type="KEGG" id="vg:40078492"/>
<dbReference type="OrthoDB" id="25675at10239"/>
<organism evidence="2 3">
    <name type="scientific">Arthrobacter phage HunterDalle</name>
    <dbReference type="NCBI Taxonomy" id="1772300"/>
    <lineage>
        <taxon>Viruses</taxon>
        <taxon>Duplodnaviria</taxon>
        <taxon>Heunggongvirae</taxon>
        <taxon>Uroviricota</taxon>
        <taxon>Caudoviricetes</taxon>
        <taxon>Korravirus</taxon>
        <taxon>Korravirus hunterdalle</taxon>
    </lineage>
</organism>
<dbReference type="EMBL" id="KU160648">
    <property type="protein sequence ID" value="ALY09159.1"/>
    <property type="molecule type" value="Genomic_DNA"/>
</dbReference>